<dbReference type="RefSeq" id="WP_158706872.1">
    <property type="nucleotide sequence ID" value="NZ_CP027845.1"/>
</dbReference>
<keyword evidence="9" id="KW-0067">ATP-binding</keyword>
<dbReference type="KEGG" id="ptc:phytr_9880"/>
<dbReference type="CDD" id="cd04238">
    <property type="entry name" value="AAK_NAGK-like"/>
    <property type="match status" value="1"/>
</dbReference>
<dbReference type="GO" id="GO:0003991">
    <property type="term" value="F:acetylglutamate kinase activity"/>
    <property type="evidence" value="ECO:0007669"/>
    <property type="project" value="UniProtKB-EC"/>
</dbReference>
<dbReference type="InterPro" id="IPR036393">
    <property type="entry name" value="AceGlu_kinase-like_sf"/>
</dbReference>
<dbReference type="GO" id="GO:0006526">
    <property type="term" value="P:L-arginine biosynthetic process"/>
    <property type="evidence" value="ECO:0007669"/>
    <property type="project" value="UniProtKB-KW"/>
</dbReference>
<dbReference type="GO" id="GO:0005524">
    <property type="term" value="F:ATP binding"/>
    <property type="evidence" value="ECO:0007669"/>
    <property type="project" value="UniProtKB-KW"/>
</dbReference>
<dbReference type="SUPFAM" id="SSF53633">
    <property type="entry name" value="Carbamate kinase-like"/>
    <property type="match status" value="1"/>
</dbReference>
<sequence>MYKNYEIISSIPSPKQETQNRSKVFESGLIREIINKNSDLKDEILVIKLPAEIIEDDGLLANFVDNIKVIADSGAGIILVHDYTNLVSSTLSLFNISQKKISEFRGSDHKTTQIIEMVLSGYVNKKIVSFLCSSNCKAIGISGKDGYLIESRRSVVAQKSCDDVIDFGFIGEPISVNAEILLNFLDNNIITVVSPVSFGLNKVTHILDADLTAAMIAGELSARHLIFLTSLGKLSVSGEGLKICTLSKLHRLHQQNAINKEYDKIIQASKRALENNTKYIHISPSKEYDSTLLTIFTDSHSTKVIL</sequence>
<evidence type="ECO:0000256" key="7">
    <source>
        <dbReference type="ARBA" id="ARBA00022741"/>
    </source>
</evidence>
<accession>A0A2P1P9G9</accession>
<dbReference type="AlphaFoldDB" id="A0A2P1P9G9"/>
<evidence type="ECO:0000256" key="4">
    <source>
        <dbReference type="ARBA" id="ARBA00022571"/>
    </source>
</evidence>
<reference evidence="14 15" key="1">
    <citation type="submission" date="2018-03" db="EMBL/GenBank/DDBJ databases">
        <title>A gene transfer event suggests a long-term partnership between eustigmatophyte algae and a novel lineage of endosymbiotic bacteria.</title>
        <authorList>
            <person name="Yurchenko T."/>
            <person name="Sevcikova T."/>
            <person name="Pribyl P."/>
            <person name="El Karkouri K."/>
            <person name="Klimes V."/>
            <person name="Amaral R."/>
            <person name="Zbrankova V."/>
            <person name="Kim E."/>
            <person name="Raoult D."/>
            <person name="Santos L.M.A."/>
            <person name="Elias M."/>
        </authorList>
    </citation>
    <scope>NUCLEOTIDE SEQUENCE [LARGE SCALE GENOMIC DNA]</scope>
    <source>
        <strain evidence="14">CCALA 838</strain>
    </source>
</reference>
<keyword evidence="4" id="KW-0055">Arginine biosynthesis</keyword>
<feature type="domain" description="Aspartate/glutamate/uridylate kinase" evidence="13">
    <location>
        <begin position="44"/>
        <end position="282"/>
    </location>
</feature>
<dbReference type="OrthoDB" id="9803155at2"/>
<keyword evidence="5" id="KW-0028">Amino-acid biosynthesis</keyword>
<dbReference type="EMBL" id="CP027845">
    <property type="protein sequence ID" value="AVP87916.1"/>
    <property type="molecule type" value="Genomic_DNA"/>
</dbReference>
<keyword evidence="7" id="KW-0547">Nucleotide-binding</keyword>
<comment type="catalytic activity">
    <reaction evidence="12">
        <text>N-acetyl-L-glutamate + ATP = N-acetyl-L-glutamyl 5-phosphate + ADP</text>
        <dbReference type="Rhea" id="RHEA:14629"/>
        <dbReference type="ChEBI" id="CHEBI:30616"/>
        <dbReference type="ChEBI" id="CHEBI:44337"/>
        <dbReference type="ChEBI" id="CHEBI:57936"/>
        <dbReference type="ChEBI" id="CHEBI:456216"/>
        <dbReference type="EC" id="2.7.2.8"/>
    </reaction>
</comment>
<evidence type="ECO:0000256" key="9">
    <source>
        <dbReference type="ARBA" id="ARBA00022840"/>
    </source>
</evidence>
<evidence type="ECO:0000313" key="15">
    <source>
        <dbReference type="Proteomes" id="UP000241762"/>
    </source>
</evidence>
<protein>
    <recommendedName>
        <fullName evidence="3">Acetylglutamate kinase</fullName>
        <ecNumber evidence="2">2.7.2.8</ecNumber>
    </recommendedName>
    <alternativeName>
        <fullName evidence="10">N-acetyl-L-glutamate 5-phosphotransferase</fullName>
    </alternativeName>
    <alternativeName>
        <fullName evidence="11">NAG kinase</fullName>
    </alternativeName>
</protein>
<dbReference type="PANTHER" id="PTHR23342:SF0">
    <property type="entry name" value="N-ACETYLGLUTAMATE SYNTHASE, MITOCHONDRIAL"/>
    <property type="match status" value="1"/>
</dbReference>
<dbReference type="Proteomes" id="UP000241762">
    <property type="component" value="Chromosome"/>
</dbReference>
<evidence type="ECO:0000313" key="14">
    <source>
        <dbReference type="EMBL" id="AVP87916.1"/>
    </source>
</evidence>
<keyword evidence="6" id="KW-0808">Transferase</keyword>
<evidence type="ECO:0000259" key="13">
    <source>
        <dbReference type="Pfam" id="PF00696"/>
    </source>
</evidence>
<dbReference type="InterPro" id="IPR004662">
    <property type="entry name" value="AcgluKinase_fam"/>
</dbReference>
<evidence type="ECO:0000256" key="2">
    <source>
        <dbReference type="ARBA" id="ARBA00013065"/>
    </source>
</evidence>
<comment type="pathway">
    <text evidence="1">Amino-acid biosynthesis; L-arginine biosynthesis; N(2)-acetyl-L-ornithine from L-glutamate: step 2/4.</text>
</comment>
<keyword evidence="8 14" id="KW-0418">Kinase</keyword>
<evidence type="ECO:0000256" key="11">
    <source>
        <dbReference type="ARBA" id="ARBA00030639"/>
    </source>
</evidence>
<evidence type="ECO:0000256" key="3">
    <source>
        <dbReference type="ARBA" id="ARBA00021197"/>
    </source>
</evidence>
<name>A0A2P1P9G9_9RICK</name>
<proteinExistence type="predicted"/>
<dbReference type="PIRSF" id="PIRSF000728">
    <property type="entry name" value="NAGK"/>
    <property type="match status" value="1"/>
</dbReference>
<evidence type="ECO:0000256" key="8">
    <source>
        <dbReference type="ARBA" id="ARBA00022777"/>
    </source>
</evidence>
<dbReference type="EC" id="2.7.2.8" evidence="2"/>
<evidence type="ECO:0000256" key="6">
    <source>
        <dbReference type="ARBA" id="ARBA00022679"/>
    </source>
</evidence>
<dbReference type="Pfam" id="PF00696">
    <property type="entry name" value="AA_kinase"/>
    <property type="match status" value="1"/>
</dbReference>
<gene>
    <name evidence="14" type="ORF">phytr_9880</name>
</gene>
<dbReference type="InterPro" id="IPR001048">
    <property type="entry name" value="Asp/Glu/Uridylate_kinase"/>
</dbReference>
<dbReference type="GO" id="GO:0005737">
    <property type="term" value="C:cytoplasm"/>
    <property type="evidence" value="ECO:0007669"/>
    <property type="project" value="InterPro"/>
</dbReference>
<keyword evidence="15" id="KW-1185">Reference proteome</keyword>
<evidence type="ECO:0000256" key="5">
    <source>
        <dbReference type="ARBA" id="ARBA00022605"/>
    </source>
</evidence>
<dbReference type="Gene3D" id="3.40.1160.10">
    <property type="entry name" value="Acetylglutamate kinase-like"/>
    <property type="match status" value="1"/>
</dbReference>
<evidence type="ECO:0000256" key="1">
    <source>
        <dbReference type="ARBA" id="ARBA00004828"/>
    </source>
</evidence>
<evidence type="ECO:0000256" key="12">
    <source>
        <dbReference type="ARBA" id="ARBA00048141"/>
    </source>
</evidence>
<organism evidence="14 15">
    <name type="scientific">Candidatus Phycorickettsia trachydisci</name>
    <dbReference type="NCBI Taxonomy" id="2115978"/>
    <lineage>
        <taxon>Bacteria</taxon>
        <taxon>Pseudomonadati</taxon>
        <taxon>Pseudomonadota</taxon>
        <taxon>Alphaproteobacteria</taxon>
        <taxon>Rickettsiales</taxon>
        <taxon>Rickettsiaceae</taxon>
        <taxon>Candidatus Phycorickettsia</taxon>
    </lineage>
</organism>
<evidence type="ECO:0000256" key="10">
    <source>
        <dbReference type="ARBA" id="ARBA00030178"/>
    </source>
</evidence>
<dbReference type="PANTHER" id="PTHR23342">
    <property type="entry name" value="N-ACETYLGLUTAMATE SYNTHASE"/>
    <property type="match status" value="1"/>
</dbReference>